<dbReference type="AlphaFoldDB" id="A0A6G6ISL9"/>
<proteinExistence type="predicted"/>
<protein>
    <submittedName>
        <fullName evidence="1">Uncharacterized protein</fullName>
    </submittedName>
</protein>
<reference evidence="1 2" key="1">
    <citation type="submission" date="2020-02" db="EMBL/GenBank/DDBJ databases">
        <title>Integrative conjugative elements (ICEs) and plasmids drive adaptation of Pseudomonas nitroreducens strain HBP1 to wastewater environment.</title>
        <authorList>
            <person name="Sentchilo V."/>
            <person name="Carraro N."/>
            <person name="Bertelli C."/>
            <person name="van der Meer J.R."/>
        </authorList>
    </citation>
    <scope>NUCLEOTIDE SEQUENCE [LARGE SCALE GENOMIC DNA]</scope>
    <source>
        <strain evidence="1 2">HBP1</strain>
    </source>
</reference>
<evidence type="ECO:0000313" key="2">
    <source>
        <dbReference type="Proteomes" id="UP000501063"/>
    </source>
</evidence>
<dbReference type="EMBL" id="CP049140">
    <property type="protein sequence ID" value="QIE86108.1"/>
    <property type="molecule type" value="Genomic_DNA"/>
</dbReference>
<name>A0A6G6ISL9_PSENT</name>
<organism evidence="1 2">
    <name type="scientific">Pseudomonas nitroreducens</name>
    <dbReference type="NCBI Taxonomy" id="46680"/>
    <lineage>
        <taxon>Bacteria</taxon>
        <taxon>Pseudomonadati</taxon>
        <taxon>Pseudomonadota</taxon>
        <taxon>Gammaproteobacteria</taxon>
        <taxon>Pseudomonadales</taxon>
        <taxon>Pseudomonadaceae</taxon>
        <taxon>Pseudomonas</taxon>
    </lineage>
</organism>
<dbReference type="KEGG" id="pnt:G5B91_07450"/>
<dbReference type="RefSeq" id="WP_128082620.1">
    <property type="nucleotide sequence ID" value="NZ_CP049140.1"/>
</dbReference>
<evidence type="ECO:0000313" key="1">
    <source>
        <dbReference type="EMBL" id="QIE86108.1"/>
    </source>
</evidence>
<sequence>MASIVKLMGYGWSEVVQDLFDQQSEVARNNNKVKREGAMRIKFLLCVLFLLISSARADEHAALQLSGLNSNGQLFCASVMLYFNPQDRAPDPRLLNSLSNYLWTMQTGVSLLGEPAELAKPFQSVQQLFNQLNGLPPEQKKNYPDLVRQLLIHVRDLQQAADLAYSREQQGLQPGSFTALLTGQSRALARLLFDYQLRHYPMVDKEQFLMSPEQLQTLDQRIEERFDQLRHMDAEHSAALDKIRSNFNFVRSQLQLGKLHAKGGAEFYVSRAVIDLDELARTVVVSQN</sequence>
<gene>
    <name evidence="1" type="ORF">G5B91_07450</name>
</gene>
<accession>A0A6G6ISL9</accession>
<dbReference type="Proteomes" id="UP000501063">
    <property type="component" value="Chromosome"/>
</dbReference>